<accession>A0A0F9XMP9</accession>
<dbReference type="EMBL" id="LAZR01000086">
    <property type="protein sequence ID" value="KKN93423.1"/>
    <property type="molecule type" value="Genomic_DNA"/>
</dbReference>
<comment type="caution">
    <text evidence="2">The sequence shown here is derived from an EMBL/GenBank/DDBJ whole genome shotgun (WGS) entry which is preliminary data.</text>
</comment>
<evidence type="ECO:0000313" key="2">
    <source>
        <dbReference type="EMBL" id="KKN93423.1"/>
    </source>
</evidence>
<organism evidence="2">
    <name type="scientific">marine sediment metagenome</name>
    <dbReference type="NCBI Taxonomy" id="412755"/>
    <lineage>
        <taxon>unclassified sequences</taxon>
        <taxon>metagenomes</taxon>
        <taxon>ecological metagenomes</taxon>
    </lineage>
</organism>
<feature type="transmembrane region" description="Helical" evidence="1">
    <location>
        <begin position="12"/>
        <end position="30"/>
    </location>
</feature>
<proteinExistence type="predicted"/>
<name>A0A0F9XMP9_9ZZZZ</name>
<gene>
    <name evidence="2" type="ORF">LCGC14_0198560</name>
</gene>
<sequence>MASKKNNLDLELLIITIIPYILIKQHVWMFEAAKLDKII</sequence>
<keyword evidence="1" id="KW-0472">Membrane</keyword>
<reference evidence="2" key="1">
    <citation type="journal article" date="2015" name="Nature">
        <title>Complex archaea that bridge the gap between prokaryotes and eukaryotes.</title>
        <authorList>
            <person name="Spang A."/>
            <person name="Saw J.H."/>
            <person name="Jorgensen S.L."/>
            <person name="Zaremba-Niedzwiedzka K."/>
            <person name="Martijn J."/>
            <person name="Lind A.E."/>
            <person name="van Eijk R."/>
            <person name="Schleper C."/>
            <person name="Guy L."/>
            <person name="Ettema T.J."/>
        </authorList>
    </citation>
    <scope>NUCLEOTIDE SEQUENCE</scope>
</reference>
<evidence type="ECO:0000256" key="1">
    <source>
        <dbReference type="SAM" id="Phobius"/>
    </source>
</evidence>
<keyword evidence="1" id="KW-0812">Transmembrane</keyword>
<protein>
    <submittedName>
        <fullName evidence="2">Uncharacterized protein</fullName>
    </submittedName>
</protein>
<dbReference type="AlphaFoldDB" id="A0A0F9XMP9"/>
<keyword evidence="1" id="KW-1133">Transmembrane helix</keyword>